<dbReference type="GO" id="GO:0005886">
    <property type="term" value="C:plasma membrane"/>
    <property type="evidence" value="ECO:0007669"/>
    <property type="project" value="UniProtKB-SubCell"/>
</dbReference>
<keyword evidence="7" id="KW-0132">Cell division</keyword>
<comment type="catalytic activity">
    <reaction evidence="7">
        <text>UDP-N-acetyl-alpha-D-muramoyl-L-alanyl-gamma-D-glutamyl-meso-2,6-diaminopimeloyl-D-alanyl-D-alanine + di-trans,octa-cis-undecaprenyl phosphate = di-trans,octa-cis-undecaprenyl diphospho-N-acetyl-alpha-D-muramoyl-L-alanyl-D-glutamyl-meso-2,6-diaminopimeloyl-D-alanyl-D-alanine + UMP</text>
        <dbReference type="Rhea" id="RHEA:28386"/>
        <dbReference type="ChEBI" id="CHEBI:57865"/>
        <dbReference type="ChEBI" id="CHEBI:60392"/>
        <dbReference type="ChEBI" id="CHEBI:61386"/>
        <dbReference type="ChEBI" id="CHEBI:61387"/>
        <dbReference type="EC" id="2.7.8.13"/>
    </reaction>
</comment>
<evidence type="ECO:0000256" key="9">
    <source>
        <dbReference type="PIRSR" id="PIRSR600715-1"/>
    </source>
</evidence>
<keyword evidence="6 7" id="KW-0472">Membrane</keyword>
<comment type="function">
    <text evidence="7">Catalyzes the initial step of the lipid cycle reactions in the biosynthesis of the cell wall peptidoglycan: transfers peptidoglycan precursor phospho-MurNAc-pentapeptide from UDP-MurNAc-pentapeptide onto the lipid carrier undecaprenyl phosphate, yielding undecaprenyl-pyrophosphoryl-MurNAc-pentapeptide, known as lipid I.</text>
</comment>
<evidence type="ECO:0000256" key="1">
    <source>
        <dbReference type="ARBA" id="ARBA00004141"/>
    </source>
</evidence>
<dbReference type="PROSITE" id="PS01347">
    <property type="entry name" value="MRAY_1"/>
    <property type="match status" value="1"/>
</dbReference>
<evidence type="ECO:0000313" key="10">
    <source>
        <dbReference type="EMBL" id="MBJ7604066.1"/>
    </source>
</evidence>
<dbReference type="AlphaFoldDB" id="A0A934KI89"/>
<dbReference type="GO" id="GO:0071555">
    <property type="term" value="P:cell wall organization"/>
    <property type="evidence" value="ECO:0007669"/>
    <property type="project" value="UniProtKB-KW"/>
</dbReference>
<dbReference type="EMBL" id="JAEKNQ010000051">
    <property type="protein sequence ID" value="MBJ7604066.1"/>
    <property type="molecule type" value="Genomic_DNA"/>
</dbReference>
<dbReference type="GO" id="GO:0009252">
    <property type="term" value="P:peptidoglycan biosynthetic process"/>
    <property type="evidence" value="ECO:0007669"/>
    <property type="project" value="UniProtKB-UniRule"/>
</dbReference>
<dbReference type="InterPro" id="IPR018480">
    <property type="entry name" value="PNAcMuramoyl-5peptid_Trfase_CS"/>
</dbReference>
<feature type="transmembrane region" description="Helical" evidence="7">
    <location>
        <begin position="297"/>
        <end position="316"/>
    </location>
</feature>
<feature type="transmembrane region" description="Helical" evidence="7">
    <location>
        <begin position="174"/>
        <end position="193"/>
    </location>
</feature>
<protein>
    <recommendedName>
        <fullName evidence="7 8">Phospho-N-acetylmuramoyl-pentapeptide-transferase</fullName>
        <ecNumber evidence="7 8">2.7.8.13</ecNumber>
    </recommendedName>
    <alternativeName>
        <fullName evidence="7">UDP-MurNAc-pentapeptide phosphotransferase</fullName>
    </alternativeName>
</protein>
<gene>
    <name evidence="7 10" type="primary">mraY</name>
    <name evidence="10" type="ORF">JF888_12875</name>
</gene>
<dbReference type="HAMAP" id="MF_00038">
    <property type="entry name" value="MraY"/>
    <property type="match status" value="1"/>
</dbReference>
<keyword evidence="7" id="KW-0131">Cell cycle</keyword>
<feature type="transmembrane region" description="Helical" evidence="7">
    <location>
        <begin position="12"/>
        <end position="33"/>
    </location>
</feature>
<comment type="cofactor">
    <cofactor evidence="7 9">
        <name>Mg(2+)</name>
        <dbReference type="ChEBI" id="CHEBI:18420"/>
    </cofactor>
</comment>
<comment type="subcellular location">
    <subcellularLocation>
        <location evidence="7">Cell membrane</location>
        <topology evidence="7">Multi-pass membrane protein</topology>
    </subcellularLocation>
    <subcellularLocation>
        <location evidence="1">Membrane</location>
        <topology evidence="1">Multi-pass membrane protein</topology>
    </subcellularLocation>
</comment>
<dbReference type="PROSITE" id="PS01348">
    <property type="entry name" value="MRAY_2"/>
    <property type="match status" value="1"/>
</dbReference>
<dbReference type="Pfam" id="PF00953">
    <property type="entry name" value="Glycos_transf_4"/>
    <property type="match status" value="1"/>
</dbReference>
<dbReference type="InterPro" id="IPR000715">
    <property type="entry name" value="Glycosyl_transferase_4"/>
</dbReference>
<keyword evidence="7" id="KW-0573">Peptidoglycan synthesis</keyword>
<keyword evidence="7" id="KW-0133">Cell shape</keyword>
<evidence type="ECO:0000256" key="8">
    <source>
        <dbReference type="NCBIfam" id="TIGR00445"/>
    </source>
</evidence>
<dbReference type="InterPro" id="IPR003524">
    <property type="entry name" value="PNAcMuramoyl-5peptid_Trfase"/>
</dbReference>
<dbReference type="GO" id="GO:0008963">
    <property type="term" value="F:phospho-N-acetylmuramoyl-pentapeptide-transferase activity"/>
    <property type="evidence" value="ECO:0007669"/>
    <property type="project" value="UniProtKB-UniRule"/>
</dbReference>
<feature type="binding site" evidence="9">
    <location>
        <position position="166"/>
    </location>
    <ligand>
        <name>Mg(2+)</name>
        <dbReference type="ChEBI" id="CHEBI:18420"/>
    </ligand>
</feature>
<sequence>MSPTLLAAPTGLAFDLITVAAAFLICLALYPLLIRRFRSVGVGQVIQAELAPEHQRKAGTPTGGGILFVAVAVVGGLLSLRMHPGALPSIVALVLFGGLGLLDDLRKLRVGAIGIPARLKFPLQLVLAIPVAVLAYGPQVGIPTALNWVIFPLTVLAVAGAANAVNLTDGLDGLAAGLTVIALAACVLLLPGAPAGERAVGMALVGGLLAFLVFNRHPAKIFMGDMGALGLGATLAALAVQQGWVLLLLLLGLVFVLVTLSVIIQVTYFKATGGRRVFKMTPIQFTFQLAGWSENRIALTFWSVGAAAALASGWIAHALR</sequence>
<keyword evidence="5 7" id="KW-1133">Transmembrane helix</keyword>
<feature type="transmembrane region" description="Helical" evidence="7">
    <location>
        <begin position="86"/>
        <end position="102"/>
    </location>
</feature>
<feature type="transmembrane region" description="Helical" evidence="7">
    <location>
        <begin position="222"/>
        <end position="240"/>
    </location>
</feature>
<feature type="transmembrane region" description="Helical" evidence="7">
    <location>
        <begin position="123"/>
        <end position="142"/>
    </location>
</feature>
<proteinExistence type="inferred from homology"/>
<dbReference type="GO" id="GO:0051301">
    <property type="term" value="P:cell division"/>
    <property type="evidence" value="ECO:0007669"/>
    <property type="project" value="UniProtKB-KW"/>
</dbReference>
<dbReference type="GO" id="GO:0008360">
    <property type="term" value="P:regulation of cell shape"/>
    <property type="evidence" value="ECO:0007669"/>
    <property type="project" value="UniProtKB-KW"/>
</dbReference>
<dbReference type="RefSeq" id="WP_338181070.1">
    <property type="nucleotide sequence ID" value="NZ_JAEKNQ010000051.1"/>
</dbReference>
<dbReference type="EC" id="2.7.8.13" evidence="7 8"/>
<keyword evidence="3 7" id="KW-0808">Transferase</keyword>
<feature type="transmembrane region" description="Helical" evidence="7">
    <location>
        <begin position="148"/>
        <end position="167"/>
    </location>
</feature>
<evidence type="ECO:0000256" key="5">
    <source>
        <dbReference type="ARBA" id="ARBA00022989"/>
    </source>
</evidence>
<dbReference type="Proteomes" id="UP000620075">
    <property type="component" value="Unassembled WGS sequence"/>
</dbReference>
<keyword evidence="7" id="KW-1003">Cell membrane</keyword>
<evidence type="ECO:0000256" key="7">
    <source>
        <dbReference type="HAMAP-Rule" id="MF_00038"/>
    </source>
</evidence>
<evidence type="ECO:0000313" key="11">
    <source>
        <dbReference type="Proteomes" id="UP000620075"/>
    </source>
</evidence>
<evidence type="ECO:0000256" key="4">
    <source>
        <dbReference type="ARBA" id="ARBA00022692"/>
    </source>
</evidence>
<accession>A0A934KI89</accession>
<feature type="transmembrane region" description="Helical" evidence="7">
    <location>
        <begin position="246"/>
        <end position="269"/>
    </location>
</feature>
<comment type="caution">
    <text evidence="10">The sequence shown here is derived from an EMBL/GenBank/DDBJ whole genome shotgun (WGS) entry which is preliminary data.</text>
</comment>
<name>A0A934KI89_9BACT</name>
<feature type="binding site" evidence="9">
    <location>
        <position position="225"/>
    </location>
    <ligand>
        <name>Mg(2+)</name>
        <dbReference type="ChEBI" id="CHEBI:18420"/>
    </ligand>
</feature>
<evidence type="ECO:0000256" key="2">
    <source>
        <dbReference type="ARBA" id="ARBA00005583"/>
    </source>
</evidence>
<dbReference type="NCBIfam" id="TIGR00445">
    <property type="entry name" value="mraY"/>
    <property type="match status" value="1"/>
</dbReference>
<feature type="transmembrane region" description="Helical" evidence="7">
    <location>
        <begin position="62"/>
        <end position="80"/>
    </location>
</feature>
<keyword evidence="7 9" id="KW-0479">Metal-binding</keyword>
<keyword evidence="4 7" id="KW-0812">Transmembrane</keyword>
<comment type="pathway">
    <text evidence="7">Cell wall biogenesis; peptidoglycan biosynthesis.</text>
</comment>
<dbReference type="GO" id="GO:0046872">
    <property type="term" value="F:metal ion binding"/>
    <property type="evidence" value="ECO:0007669"/>
    <property type="project" value="UniProtKB-KW"/>
</dbReference>
<keyword evidence="7" id="KW-0961">Cell wall biogenesis/degradation</keyword>
<evidence type="ECO:0000256" key="3">
    <source>
        <dbReference type="ARBA" id="ARBA00022679"/>
    </source>
</evidence>
<organism evidence="10 11">
    <name type="scientific">Candidatus Dormiibacter inghamiae</name>
    <dbReference type="NCBI Taxonomy" id="3127013"/>
    <lineage>
        <taxon>Bacteria</taxon>
        <taxon>Bacillati</taxon>
        <taxon>Candidatus Dormiibacterota</taxon>
        <taxon>Candidatus Dormibacteria</taxon>
        <taxon>Candidatus Dormibacterales</taxon>
        <taxon>Candidatus Dormibacteraceae</taxon>
        <taxon>Candidatus Dormiibacter</taxon>
    </lineage>
</organism>
<dbReference type="PANTHER" id="PTHR22926:SF5">
    <property type="entry name" value="PHOSPHO-N-ACETYLMURAMOYL-PENTAPEPTIDE-TRANSFERASE HOMOLOG"/>
    <property type="match status" value="1"/>
</dbReference>
<evidence type="ECO:0000256" key="6">
    <source>
        <dbReference type="ARBA" id="ARBA00023136"/>
    </source>
</evidence>
<comment type="similarity">
    <text evidence="2 7">Belongs to the glycosyltransferase 4 family. MraY subfamily.</text>
</comment>
<dbReference type="PANTHER" id="PTHR22926">
    <property type="entry name" value="PHOSPHO-N-ACETYLMURAMOYL-PENTAPEPTIDE-TRANSFERASE"/>
    <property type="match status" value="1"/>
</dbReference>
<reference evidence="10 11" key="1">
    <citation type="submission" date="2020-10" db="EMBL/GenBank/DDBJ databases">
        <title>Ca. Dormibacterota MAGs.</title>
        <authorList>
            <person name="Montgomery K."/>
        </authorList>
    </citation>
    <scope>NUCLEOTIDE SEQUENCE [LARGE SCALE GENOMIC DNA]</scope>
    <source>
        <strain evidence="10">SC8811_S16_3</strain>
    </source>
</reference>
<keyword evidence="7 9" id="KW-0460">Magnesium</keyword>